<name>A0A0C3E1F0_OIDMZ</name>
<dbReference type="HOGENOM" id="CLU_2758441_0_0_1"/>
<dbReference type="GO" id="GO:0050660">
    <property type="term" value="F:flavin adenine dinucleotide binding"/>
    <property type="evidence" value="ECO:0007669"/>
    <property type="project" value="InterPro"/>
</dbReference>
<dbReference type="Gene3D" id="3.40.462.20">
    <property type="match status" value="1"/>
</dbReference>
<dbReference type="Pfam" id="PF08031">
    <property type="entry name" value="BBE"/>
    <property type="match status" value="1"/>
</dbReference>
<dbReference type="AlphaFoldDB" id="A0A0C3E1F0"/>
<sequence>MTPEGGVYLNEASPWTENWKEAWWGESYERLSEIKKKYDPEGIFSCWKCIGFEEQSTERRFECFAGLGMC</sequence>
<gene>
    <name evidence="2" type="ORF">OIDMADRAFT_16484</name>
</gene>
<dbReference type="InterPro" id="IPR012951">
    <property type="entry name" value="BBE"/>
</dbReference>
<evidence type="ECO:0000313" key="2">
    <source>
        <dbReference type="EMBL" id="KIN08108.1"/>
    </source>
</evidence>
<proteinExistence type="predicted"/>
<dbReference type="EMBL" id="KN832870">
    <property type="protein sequence ID" value="KIN08108.1"/>
    <property type="molecule type" value="Genomic_DNA"/>
</dbReference>
<evidence type="ECO:0000259" key="1">
    <source>
        <dbReference type="Pfam" id="PF08031"/>
    </source>
</evidence>
<feature type="domain" description="Berberine/berberine-like" evidence="1">
    <location>
        <begin position="7"/>
        <end position="45"/>
    </location>
</feature>
<reference evidence="2 3" key="1">
    <citation type="submission" date="2014-04" db="EMBL/GenBank/DDBJ databases">
        <authorList>
            <consortium name="DOE Joint Genome Institute"/>
            <person name="Kuo A."/>
            <person name="Martino E."/>
            <person name="Perotto S."/>
            <person name="Kohler A."/>
            <person name="Nagy L.G."/>
            <person name="Floudas D."/>
            <person name="Copeland A."/>
            <person name="Barry K.W."/>
            <person name="Cichocki N."/>
            <person name="Veneault-Fourrey C."/>
            <person name="LaButti K."/>
            <person name="Lindquist E.A."/>
            <person name="Lipzen A."/>
            <person name="Lundell T."/>
            <person name="Morin E."/>
            <person name="Murat C."/>
            <person name="Sun H."/>
            <person name="Tunlid A."/>
            <person name="Henrissat B."/>
            <person name="Grigoriev I.V."/>
            <person name="Hibbett D.S."/>
            <person name="Martin F."/>
            <person name="Nordberg H.P."/>
            <person name="Cantor M.N."/>
            <person name="Hua S.X."/>
        </authorList>
    </citation>
    <scope>NUCLEOTIDE SEQUENCE [LARGE SCALE GENOMIC DNA]</scope>
    <source>
        <strain evidence="2 3">Zn</strain>
    </source>
</reference>
<keyword evidence="3" id="KW-1185">Reference proteome</keyword>
<reference evidence="3" key="2">
    <citation type="submission" date="2015-01" db="EMBL/GenBank/DDBJ databases">
        <title>Evolutionary Origins and Diversification of the Mycorrhizal Mutualists.</title>
        <authorList>
            <consortium name="DOE Joint Genome Institute"/>
            <consortium name="Mycorrhizal Genomics Consortium"/>
            <person name="Kohler A."/>
            <person name="Kuo A."/>
            <person name="Nagy L.G."/>
            <person name="Floudas D."/>
            <person name="Copeland A."/>
            <person name="Barry K.W."/>
            <person name="Cichocki N."/>
            <person name="Veneault-Fourrey C."/>
            <person name="LaButti K."/>
            <person name="Lindquist E.A."/>
            <person name="Lipzen A."/>
            <person name="Lundell T."/>
            <person name="Morin E."/>
            <person name="Murat C."/>
            <person name="Riley R."/>
            <person name="Ohm R."/>
            <person name="Sun H."/>
            <person name="Tunlid A."/>
            <person name="Henrissat B."/>
            <person name="Grigoriev I.V."/>
            <person name="Hibbett D.S."/>
            <person name="Martin F."/>
        </authorList>
    </citation>
    <scope>NUCLEOTIDE SEQUENCE [LARGE SCALE GENOMIC DNA]</scope>
    <source>
        <strain evidence="3">Zn</strain>
    </source>
</reference>
<evidence type="ECO:0000313" key="3">
    <source>
        <dbReference type="Proteomes" id="UP000054321"/>
    </source>
</evidence>
<dbReference type="GO" id="GO:0016491">
    <property type="term" value="F:oxidoreductase activity"/>
    <property type="evidence" value="ECO:0007669"/>
    <property type="project" value="InterPro"/>
</dbReference>
<accession>A0A0C3E1F0</accession>
<organism evidence="2 3">
    <name type="scientific">Oidiodendron maius (strain Zn)</name>
    <dbReference type="NCBI Taxonomy" id="913774"/>
    <lineage>
        <taxon>Eukaryota</taxon>
        <taxon>Fungi</taxon>
        <taxon>Dikarya</taxon>
        <taxon>Ascomycota</taxon>
        <taxon>Pezizomycotina</taxon>
        <taxon>Leotiomycetes</taxon>
        <taxon>Leotiomycetes incertae sedis</taxon>
        <taxon>Myxotrichaceae</taxon>
        <taxon>Oidiodendron</taxon>
    </lineage>
</organism>
<dbReference type="STRING" id="913774.A0A0C3E1F0"/>
<dbReference type="OrthoDB" id="9983560at2759"/>
<dbReference type="Proteomes" id="UP000054321">
    <property type="component" value="Unassembled WGS sequence"/>
</dbReference>
<dbReference type="Gene3D" id="3.30.465.10">
    <property type="match status" value="1"/>
</dbReference>
<dbReference type="InterPro" id="IPR016169">
    <property type="entry name" value="FAD-bd_PCMH_sub2"/>
</dbReference>
<protein>
    <recommendedName>
        <fullName evidence="1">Berberine/berberine-like domain-containing protein</fullName>
    </recommendedName>
</protein>
<dbReference type="InParanoid" id="A0A0C3E1F0"/>